<evidence type="ECO:0000259" key="4">
    <source>
        <dbReference type="PROSITE" id="PS50109"/>
    </source>
</evidence>
<feature type="transmembrane region" description="Helical" evidence="3">
    <location>
        <begin position="6"/>
        <end position="26"/>
    </location>
</feature>
<feature type="transmembrane region" description="Helical" evidence="3">
    <location>
        <begin position="46"/>
        <end position="66"/>
    </location>
</feature>
<keyword evidence="5" id="KW-0418">Kinase</keyword>
<feature type="transmembrane region" description="Helical" evidence="3">
    <location>
        <begin position="108"/>
        <end position="127"/>
    </location>
</feature>
<dbReference type="SMART" id="SM00387">
    <property type="entry name" value="HATPase_c"/>
    <property type="match status" value="1"/>
</dbReference>
<dbReference type="PRINTS" id="PR00344">
    <property type="entry name" value="BCTRLSENSOR"/>
</dbReference>
<accession>A0A4R1LFP6</accession>
<comment type="catalytic activity">
    <reaction evidence="1">
        <text>ATP + protein L-histidine = ADP + protein N-phospho-L-histidine.</text>
        <dbReference type="EC" id="2.7.13.3"/>
    </reaction>
</comment>
<dbReference type="SUPFAM" id="SSF55874">
    <property type="entry name" value="ATPase domain of HSP90 chaperone/DNA topoisomerase II/histidine kinase"/>
    <property type="match status" value="1"/>
</dbReference>
<dbReference type="InterPro" id="IPR005467">
    <property type="entry name" value="His_kinase_dom"/>
</dbReference>
<feature type="domain" description="Histidine kinase" evidence="4">
    <location>
        <begin position="331"/>
        <end position="431"/>
    </location>
</feature>
<evidence type="ECO:0000256" key="2">
    <source>
        <dbReference type="ARBA" id="ARBA00012438"/>
    </source>
</evidence>
<keyword evidence="6" id="KW-1185">Reference proteome</keyword>
<dbReference type="InterPro" id="IPR003594">
    <property type="entry name" value="HATPase_dom"/>
</dbReference>
<keyword evidence="3" id="KW-0472">Membrane</keyword>
<dbReference type="Gene3D" id="3.30.565.10">
    <property type="entry name" value="Histidine kinase-like ATPase, C-terminal domain"/>
    <property type="match status" value="1"/>
</dbReference>
<name>A0A4R1LFP6_9BACT</name>
<comment type="caution">
    <text evidence="5">The sequence shown here is derived from an EMBL/GenBank/DDBJ whole genome shotgun (WGS) entry which is preliminary data.</text>
</comment>
<dbReference type="OrthoDB" id="105609at2"/>
<dbReference type="InterPro" id="IPR036890">
    <property type="entry name" value="HATPase_C_sf"/>
</dbReference>
<evidence type="ECO:0000313" key="5">
    <source>
        <dbReference type="EMBL" id="TCK75509.1"/>
    </source>
</evidence>
<evidence type="ECO:0000256" key="1">
    <source>
        <dbReference type="ARBA" id="ARBA00000085"/>
    </source>
</evidence>
<reference evidence="5 6" key="1">
    <citation type="submission" date="2019-03" db="EMBL/GenBank/DDBJ databases">
        <title>Genomic Encyclopedia of Type Strains, Phase IV (KMG-IV): sequencing the most valuable type-strain genomes for metagenomic binning, comparative biology and taxonomic classification.</title>
        <authorList>
            <person name="Goeker M."/>
        </authorList>
    </citation>
    <scope>NUCLEOTIDE SEQUENCE [LARGE SCALE GENOMIC DNA]</scope>
    <source>
        <strain evidence="5 6">DSM 103428</strain>
    </source>
</reference>
<sequence>MIEPKLILITLLVKLGVAAAVSSALARSRVFKRLLFTEHRSLAEMLGLLAFICIPLTLGVWVRVVVPNFFAADISFETTIILGVLLGPLPAVAGGALLSVPAILHHEYFALPFNLAVAMISGFFGTFVEPEEVWSFSPFVDLSIYRWIRRNLRKPRFDRQILLLVLIVSMEIIRDWLAQMYPHRLFALTTSLWPVRLAVWTCAAVVVGIPLKIWNAARIEQKLKEQERLLLEARLDALQRQINPHFLFNTLNSIASLVRFRPEQARELIVKLANILRALLKEHDSYVALSSELAFTDDYLSIEVVRFGAEKLKVVKEIDPATLEMQVPSMLLQPLVENSIKHGLEPRISGGVITLRSRLEGAKLIIEVEDDGVGIAPGRTQSTGVLRQGTGIGMRNVRERLEVLFGEAARFDVSSRPGRGTKVTMVMPVPVQDPSDTPFAERSITRS</sequence>
<proteinExistence type="predicted"/>
<keyword evidence="3" id="KW-1133">Transmembrane helix</keyword>
<organism evidence="5 6">
    <name type="scientific">Acidipila rosea</name>
    <dbReference type="NCBI Taxonomy" id="768535"/>
    <lineage>
        <taxon>Bacteria</taxon>
        <taxon>Pseudomonadati</taxon>
        <taxon>Acidobacteriota</taxon>
        <taxon>Terriglobia</taxon>
        <taxon>Terriglobales</taxon>
        <taxon>Acidobacteriaceae</taxon>
        <taxon>Acidipila</taxon>
    </lineage>
</organism>
<keyword evidence="3" id="KW-0812">Transmembrane</keyword>
<dbReference type="InterPro" id="IPR010559">
    <property type="entry name" value="Sig_transdc_His_kin_internal"/>
</dbReference>
<dbReference type="GO" id="GO:0000155">
    <property type="term" value="F:phosphorelay sensor kinase activity"/>
    <property type="evidence" value="ECO:0007669"/>
    <property type="project" value="InterPro"/>
</dbReference>
<evidence type="ECO:0000313" key="6">
    <source>
        <dbReference type="Proteomes" id="UP000295210"/>
    </source>
</evidence>
<dbReference type="InterPro" id="IPR050640">
    <property type="entry name" value="Bact_2-comp_sensor_kinase"/>
</dbReference>
<dbReference type="PROSITE" id="PS50109">
    <property type="entry name" value="HIS_KIN"/>
    <property type="match status" value="1"/>
</dbReference>
<dbReference type="InterPro" id="IPR004358">
    <property type="entry name" value="Sig_transdc_His_kin-like_C"/>
</dbReference>
<dbReference type="EMBL" id="SMGK01000001">
    <property type="protein sequence ID" value="TCK75509.1"/>
    <property type="molecule type" value="Genomic_DNA"/>
</dbReference>
<dbReference type="Pfam" id="PF02518">
    <property type="entry name" value="HATPase_c"/>
    <property type="match status" value="1"/>
</dbReference>
<feature type="transmembrane region" description="Helical" evidence="3">
    <location>
        <begin position="78"/>
        <end position="101"/>
    </location>
</feature>
<evidence type="ECO:0000256" key="3">
    <source>
        <dbReference type="SAM" id="Phobius"/>
    </source>
</evidence>
<dbReference type="PANTHER" id="PTHR34220">
    <property type="entry name" value="SENSOR HISTIDINE KINASE YPDA"/>
    <property type="match status" value="1"/>
</dbReference>
<dbReference type="Proteomes" id="UP000295210">
    <property type="component" value="Unassembled WGS sequence"/>
</dbReference>
<gene>
    <name evidence="5" type="ORF">C7378_0492</name>
</gene>
<dbReference type="GO" id="GO:0016020">
    <property type="term" value="C:membrane"/>
    <property type="evidence" value="ECO:0007669"/>
    <property type="project" value="InterPro"/>
</dbReference>
<protein>
    <recommendedName>
        <fullName evidence="2">histidine kinase</fullName>
        <ecNumber evidence="2">2.7.13.3</ecNumber>
    </recommendedName>
</protein>
<dbReference type="EC" id="2.7.13.3" evidence="2"/>
<dbReference type="PANTHER" id="PTHR34220:SF7">
    <property type="entry name" value="SENSOR HISTIDINE KINASE YPDA"/>
    <property type="match status" value="1"/>
</dbReference>
<dbReference type="AlphaFoldDB" id="A0A4R1LFP6"/>
<keyword evidence="5" id="KW-0808">Transferase</keyword>
<feature type="transmembrane region" description="Helical" evidence="3">
    <location>
        <begin position="197"/>
        <end position="214"/>
    </location>
</feature>
<dbReference type="Pfam" id="PF06580">
    <property type="entry name" value="His_kinase"/>
    <property type="match status" value="1"/>
</dbReference>